<comment type="caution">
    <text evidence="1">The sequence shown here is derived from an EMBL/GenBank/DDBJ whole genome shotgun (WGS) entry which is preliminary data.</text>
</comment>
<organism evidence="1">
    <name type="scientific">marine sediment metagenome</name>
    <dbReference type="NCBI Taxonomy" id="412755"/>
    <lineage>
        <taxon>unclassified sequences</taxon>
        <taxon>metagenomes</taxon>
        <taxon>ecological metagenomes</taxon>
    </lineage>
</organism>
<reference evidence="1" key="1">
    <citation type="journal article" date="2015" name="Nature">
        <title>Complex archaea that bridge the gap between prokaryotes and eukaryotes.</title>
        <authorList>
            <person name="Spang A."/>
            <person name="Saw J.H."/>
            <person name="Jorgensen S.L."/>
            <person name="Zaremba-Niedzwiedzka K."/>
            <person name="Martijn J."/>
            <person name="Lind A.E."/>
            <person name="van Eijk R."/>
            <person name="Schleper C."/>
            <person name="Guy L."/>
            <person name="Ettema T.J."/>
        </authorList>
    </citation>
    <scope>NUCLEOTIDE SEQUENCE</scope>
</reference>
<proteinExistence type="predicted"/>
<gene>
    <name evidence="1" type="ORF">LCGC14_1272290</name>
</gene>
<sequence length="69" mass="7987">MKIVVGEFGFLDVNIVVGNVRGKYHYYVEQLVIIKIYVRGIIHKVIIYANHRSFSSGDINTIFNVLHHE</sequence>
<name>A0A0F9P0P2_9ZZZZ</name>
<accession>A0A0F9P0P2</accession>
<dbReference type="EMBL" id="LAZR01007153">
    <property type="protein sequence ID" value="KKM87092.1"/>
    <property type="molecule type" value="Genomic_DNA"/>
</dbReference>
<protein>
    <submittedName>
        <fullName evidence="1">Uncharacterized protein</fullName>
    </submittedName>
</protein>
<dbReference type="AlphaFoldDB" id="A0A0F9P0P2"/>
<evidence type="ECO:0000313" key="1">
    <source>
        <dbReference type="EMBL" id="KKM87092.1"/>
    </source>
</evidence>